<evidence type="ECO:0000313" key="2">
    <source>
        <dbReference type="Proteomes" id="UP001235547"/>
    </source>
</evidence>
<accession>A0ABY8D333</accession>
<gene>
    <name evidence="1" type="ORF">PYH38_006167</name>
</gene>
<protein>
    <submittedName>
        <fullName evidence="1">Uncharacterized protein</fullName>
    </submittedName>
</protein>
<sequence>MPHTEGFCFGMSDGRDIDDDLALVANSCQPAGERLAVFYTSWW</sequence>
<dbReference type="EMBL" id="CP120372">
    <property type="protein sequence ID" value="WEX85289.1"/>
    <property type="molecule type" value="Genomic_DNA"/>
</dbReference>
<dbReference type="RefSeq" id="WP_280736199.1">
    <property type="nucleotide sequence ID" value="NZ_CP120369.1"/>
</dbReference>
<organism evidence="1 2">
    <name type="scientific">Sinorhizobium numidicum</name>
    <dbReference type="NCBI Taxonomy" id="680248"/>
    <lineage>
        <taxon>Bacteria</taxon>
        <taxon>Pseudomonadati</taxon>
        <taxon>Pseudomonadota</taxon>
        <taxon>Alphaproteobacteria</taxon>
        <taxon>Hyphomicrobiales</taxon>
        <taxon>Rhizobiaceae</taxon>
        <taxon>Sinorhizobium/Ensifer group</taxon>
        <taxon>Sinorhizobium</taxon>
    </lineage>
</organism>
<name>A0ABY8D333_9HYPH</name>
<keyword evidence="2" id="KW-1185">Reference proteome</keyword>
<geneLocation type="plasmid" evidence="1 2">
    <name>unnamed</name>
</geneLocation>
<dbReference type="Proteomes" id="UP001235547">
    <property type="component" value="Plasmid unnamed"/>
</dbReference>
<reference evidence="1 2" key="1">
    <citation type="submission" date="2023-03" db="EMBL/GenBank/DDBJ databases">
        <authorList>
            <person name="Kaur S."/>
            <person name="Espinosa-Saiz D."/>
            <person name="Velazquez E."/>
            <person name="Menendez E."/>
            <person name="diCenzo G.C."/>
        </authorList>
    </citation>
    <scope>NUCLEOTIDE SEQUENCE [LARGE SCALE GENOMIC DNA]</scope>
    <source>
        <strain evidence="1 2">LMG 27395</strain>
        <plasmid evidence="1 2">unnamed</plasmid>
    </source>
</reference>
<evidence type="ECO:0000313" key="1">
    <source>
        <dbReference type="EMBL" id="WEX85289.1"/>
    </source>
</evidence>
<proteinExistence type="predicted"/>
<keyword evidence="1" id="KW-0614">Plasmid</keyword>